<name>A0A2M7TJN8_UNCKA</name>
<proteinExistence type="predicted"/>
<reference evidence="3" key="1">
    <citation type="submission" date="2017-09" db="EMBL/GenBank/DDBJ databases">
        <title>Depth-based differentiation of microbial function through sediment-hosted aquifers and enrichment of novel symbionts in the deep terrestrial subsurface.</title>
        <authorList>
            <person name="Probst A.J."/>
            <person name="Ladd B."/>
            <person name="Jarett J.K."/>
            <person name="Geller-Mcgrath D.E."/>
            <person name="Sieber C.M.K."/>
            <person name="Emerson J.B."/>
            <person name="Anantharaman K."/>
            <person name="Thomas B.C."/>
            <person name="Malmstrom R."/>
            <person name="Stieglmeier M."/>
            <person name="Klingl A."/>
            <person name="Woyke T."/>
            <person name="Ryan C.M."/>
            <person name="Banfield J.F."/>
        </authorList>
    </citation>
    <scope>NUCLEOTIDE SEQUENCE [LARGE SCALE GENOMIC DNA]</scope>
</reference>
<feature type="domain" description="Transposase IS4-like" evidence="1">
    <location>
        <begin position="133"/>
        <end position="285"/>
    </location>
</feature>
<dbReference type="GO" id="GO:0003677">
    <property type="term" value="F:DNA binding"/>
    <property type="evidence" value="ECO:0007669"/>
    <property type="project" value="InterPro"/>
</dbReference>
<dbReference type="AlphaFoldDB" id="A0A2M7TJN8"/>
<dbReference type="EMBL" id="PFNL01000077">
    <property type="protein sequence ID" value="PIZ46831.1"/>
    <property type="molecule type" value="Genomic_DNA"/>
</dbReference>
<comment type="caution">
    <text evidence="2">The sequence shown here is derived from an EMBL/GenBank/DDBJ whole genome shotgun (WGS) entry which is preliminary data.</text>
</comment>
<dbReference type="InterPro" id="IPR012337">
    <property type="entry name" value="RNaseH-like_sf"/>
</dbReference>
<dbReference type="Pfam" id="PF01609">
    <property type="entry name" value="DDE_Tnp_1"/>
    <property type="match status" value="1"/>
</dbReference>
<dbReference type="GO" id="GO:0004803">
    <property type="term" value="F:transposase activity"/>
    <property type="evidence" value="ECO:0007669"/>
    <property type="project" value="InterPro"/>
</dbReference>
<accession>A0A2M7TJN8</accession>
<dbReference type="GO" id="GO:0006313">
    <property type="term" value="P:DNA transposition"/>
    <property type="evidence" value="ECO:0007669"/>
    <property type="project" value="InterPro"/>
</dbReference>
<evidence type="ECO:0000259" key="1">
    <source>
        <dbReference type="Pfam" id="PF01609"/>
    </source>
</evidence>
<evidence type="ECO:0000313" key="3">
    <source>
        <dbReference type="Proteomes" id="UP000228920"/>
    </source>
</evidence>
<evidence type="ECO:0000313" key="2">
    <source>
        <dbReference type="EMBL" id="PIZ46831.1"/>
    </source>
</evidence>
<organism evidence="2 3">
    <name type="scientific">candidate division WWE3 bacterium CG_4_10_14_0_2_um_filter_41_14</name>
    <dbReference type="NCBI Taxonomy" id="1975072"/>
    <lineage>
        <taxon>Bacteria</taxon>
        <taxon>Katanobacteria</taxon>
    </lineage>
</organism>
<protein>
    <submittedName>
        <fullName evidence="2">Transposase</fullName>
    </submittedName>
</protein>
<dbReference type="InterPro" id="IPR002559">
    <property type="entry name" value="Transposase_11"/>
</dbReference>
<dbReference type="SUPFAM" id="SSF53098">
    <property type="entry name" value="Ribonuclease H-like"/>
    <property type="match status" value="1"/>
</dbReference>
<sequence>MSKSKCSKELYCSFLKVTSQRYSSLALSEVSPFELSHDSISRWLEEAKCQPRDIWNEVKDCILASGSGVIVADETVLNKNRSKKIELVRWQYSGTVHDIVRGIGMLNFLWVDEREEVTPMDVRIWEPKEDGKTKNDQFREMLKIAKERGVKPEAVVADSWYGSLDNCKCIRDLGWNWVIGLRKNRVVNRGERLEELTIPENGLRVHLRGYGFITVFRFVAKNGRTDYIGTNRETPTREKIVSLVGKRWAIEVFHRELKQTCGLECSQARTGRSQRNHIVLSVLSWIKKQELRKKQNITCYRQKWNIIKQSVATQLEYELTVTYHN</sequence>
<gene>
    <name evidence="2" type="ORF">COY32_02660</name>
</gene>
<dbReference type="Proteomes" id="UP000228920">
    <property type="component" value="Unassembled WGS sequence"/>
</dbReference>